<feature type="chain" id="PRO_5043761900" evidence="1">
    <location>
        <begin position="19"/>
        <end position="214"/>
    </location>
</feature>
<evidence type="ECO:0000313" key="2">
    <source>
        <dbReference type="EMBL" id="XCC97371.1"/>
    </source>
</evidence>
<name>A0AAU8AR83_9RHOB</name>
<proteinExistence type="predicted"/>
<organism evidence="2">
    <name type="scientific">Alloyangia sp. H15</name>
    <dbReference type="NCBI Taxonomy" id="3029062"/>
    <lineage>
        <taxon>Bacteria</taxon>
        <taxon>Pseudomonadati</taxon>
        <taxon>Pseudomonadota</taxon>
        <taxon>Alphaproteobacteria</taxon>
        <taxon>Rhodobacterales</taxon>
        <taxon>Roseobacteraceae</taxon>
        <taxon>Alloyangia</taxon>
    </lineage>
</organism>
<dbReference type="PIRSF" id="PIRSF033535">
    <property type="entry name" value="UCP033535_plp"/>
    <property type="match status" value="1"/>
</dbReference>
<dbReference type="PROSITE" id="PS51257">
    <property type="entry name" value="PROKAR_LIPOPROTEIN"/>
    <property type="match status" value="1"/>
</dbReference>
<protein>
    <submittedName>
        <fullName evidence="2">DUF2291 domain-containing protein</fullName>
    </submittedName>
</protein>
<dbReference type="Pfam" id="PF10054">
    <property type="entry name" value="DUF2291"/>
    <property type="match status" value="1"/>
</dbReference>
<keyword evidence="1" id="KW-0732">Signal</keyword>
<dbReference type="InterPro" id="IPR036215">
    <property type="entry name" value="TM0957-like_sf"/>
</dbReference>
<gene>
    <name evidence="2" type="ORF">PVT71_25250</name>
</gene>
<geneLocation type="plasmid" evidence="2">
    <name>unnamed2</name>
</geneLocation>
<evidence type="ECO:0000256" key="1">
    <source>
        <dbReference type="SAM" id="SignalP"/>
    </source>
</evidence>
<dbReference type="RefSeq" id="WP_353476263.1">
    <property type="nucleotide sequence ID" value="NZ_CP123387.1"/>
</dbReference>
<accession>A0AAU8AR83</accession>
<keyword evidence="2" id="KW-0614">Plasmid</keyword>
<reference evidence="2" key="1">
    <citation type="submission" date="2023-02" db="EMBL/GenBank/DDBJ databases">
        <title>Description and genomic characterization of Salipiger bruguierae sp. nov., isolated from the sediment of mangrove plant Bruguiera sexangula.</title>
        <authorList>
            <person name="Long M."/>
        </authorList>
    </citation>
    <scope>NUCLEOTIDE SEQUENCE</scope>
    <source>
        <strain evidence="2">H15</strain>
        <plasmid evidence="2">unnamed2</plasmid>
    </source>
</reference>
<feature type="signal peptide" evidence="1">
    <location>
        <begin position="1"/>
        <end position="18"/>
    </location>
</feature>
<dbReference type="InterPro" id="IPR014582">
    <property type="entry name" value="UCP033535_lipo"/>
</dbReference>
<dbReference type="AlphaFoldDB" id="A0AAU8AR83"/>
<dbReference type="SUPFAM" id="SSF141318">
    <property type="entry name" value="TM0957-like"/>
    <property type="match status" value="1"/>
</dbReference>
<sequence>MKPTPLLALGLAAGLALAGCKIVKDVAEDEKAIPADASGDDARTAQRIADTFDSKLLPLVHDTALPLPELRAALAGGLDAAGKAHGNRGAGAGAAWNFAVSGEGRVVEAKLDSRARTLGLDTDGDGSSDVTLQLGPVIKGSAMRDVAPFYNFDDFRDQIEFAKLGRAINDQLAERITVPEGDLVGRSVTFTGVVPLKSATEPLTVTPTEIEVAP</sequence>
<dbReference type="EMBL" id="CP123387">
    <property type="protein sequence ID" value="XCC97371.1"/>
    <property type="molecule type" value="Genomic_DNA"/>
</dbReference>